<evidence type="ECO:0000256" key="2">
    <source>
        <dbReference type="SAM" id="Phobius"/>
    </source>
</evidence>
<dbReference type="OrthoDB" id="337038at2759"/>
<dbReference type="RefSeq" id="XP_025417411.1">
    <property type="nucleotide sequence ID" value="XM_025561626.1"/>
</dbReference>
<keyword evidence="3" id="KW-1185">Reference proteome</keyword>
<sequence length="388" mass="44230">MNIRGAAGGSGGGNSPPDPGYSAALVDVGRKMLAMEGVQPAIRTGPSPVAHNGRYWTPDRRRENAETVRYIRCLVQTCETIKPWTAGNRGQASSSATPRAKITMDQLPRIMQKLCEEAQNWANNLAHTETFAYQNKINYGQNLFCRKLTDRTVEIEGKDVVREWYSSSKVYKPRKNPRMYSANINSGNRRNSVIMYTCVCIVCLCVCVSMSFHATRLVKHERVGRRESVQPFGQDDRSGQLPSERQRERTVCQQRAHESIFLTCKQKKIRNNHETLRKTDRLGGYTNNTRSLVAGSFFIILYFFPLLVWRLNSVRTIMRKTILCFHLTDSTLLTAIFEILLDENQLQQYVCVDAFITIGCCLCGFTMMIFVSIFTRVNTKIDCWSPQF</sequence>
<proteinExistence type="predicted"/>
<dbReference type="Proteomes" id="UP000694846">
    <property type="component" value="Unplaced"/>
</dbReference>
<dbReference type="GeneID" id="112688448"/>
<name>A0A8B8G496_9HEMI</name>
<keyword evidence="2" id="KW-1133">Transmembrane helix</keyword>
<evidence type="ECO:0000313" key="3">
    <source>
        <dbReference type="Proteomes" id="UP000694846"/>
    </source>
</evidence>
<keyword evidence="2" id="KW-0812">Transmembrane</keyword>
<feature type="region of interest" description="Disordered" evidence="1">
    <location>
        <begin position="1"/>
        <end position="22"/>
    </location>
</feature>
<protein>
    <submittedName>
        <fullName evidence="4">Uncharacterized protein LOC112688448 isoform X2</fullName>
    </submittedName>
</protein>
<feature type="transmembrane region" description="Helical" evidence="2">
    <location>
        <begin position="291"/>
        <end position="309"/>
    </location>
</feature>
<dbReference type="Gene3D" id="3.40.33.10">
    <property type="entry name" value="CAP"/>
    <property type="match status" value="1"/>
</dbReference>
<reference evidence="4" key="1">
    <citation type="submission" date="2025-08" db="UniProtKB">
        <authorList>
            <consortium name="RefSeq"/>
        </authorList>
    </citation>
    <scope>IDENTIFICATION</scope>
    <source>
        <tissue evidence="4">Whole body</tissue>
    </source>
</reference>
<dbReference type="SUPFAM" id="SSF55797">
    <property type="entry name" value="PR-1-like"/>
    <property type="match status" value="1"/>
</dbReference>
<keyword evidence="2" id="KW-0472">Membrane</keyword>
<evidence type="ECO:0000256" key="1">
    <source>
        <dbReference type="SAM" id="MobiDB-lite"/>
    </source>
</evidence>
<gene>
    <name evidence="4" type="primary">LOC112688448</name>
</gene>
<feature type="region of interest" description="Disordered" evidence="1">
    <location>
        <begin position="228"/>
        <end position="247"/>
    </location>
</feature>
<accession>A0A8B8G496</accession>
<feature type="transmembrane region" description="Helical" evidence="2">
    <location>
        <begin position="347"/>
        <end position="371"/>
    </location>
</feature>
<dbReference type="AlphaFoldDB" id="A0A8B8G496"/>
<feature type="transmembrane region" description="Helical" evidence="2">
    <location>
        <begin position="321"/>
        <end position="341"/>
    </location>
</feature>
<feature type="transmembrane region" description="Helical" evidence="2">
    <location>
        <begin position="193"/>
        <end position="212"/>
    </location>
</feature>
<evidence type="ECO:0000313" key="4">
    <source>
        <dbReference type="RefSeq" id="XP_025417411.1"/>
    </source>
</evidence>
<organism evidence="3 4">
    <name type="scientific">Sipha flava</name>
    <name type="common">yellow sugarcane aphid</name>
    <dbReference type="NCBI Taxonomy" id="143950"/>
    <lineage>
        <taxon>Eukaryota</taxon>
        <taxon>Metazoa</taxon>
        <taxon>Ecdysozoa</taxon>
        <taxon>Arthropoda</taxon>
        <taxon>Hexapoda</taxon>
        <taxon>Insecta</taxon>
        <taxon>Pterygota</taxon>
        <taxon>Neoptera</taxon>
        <taxon>Paraneoptera</taxon>
        <taxon>Hemiptera</taxon>
        <taxon>Sternorrhyncha</taxon>
        <taxon>Aphidomorpha</taxon>
        <taxon>Aphidoidea</taxon>
        <taxon>Aphididae</taxon>
        <taxon>Sipha</taxon>
    </lineage>
</organism>
<feature type="compositionally biased region" description="Gly residues" evidence="1">
    <location>
        <begin position="1"/>
        <end position="14"/>
    </location>
</feature>
<dbReference type="InterPro" id="IPR035940">
    <property type="entry name" value="CAP_sf"/>
</dbReference>